<reference evidence="3 4" key="1">
    <citation type="journal article" date="2020" name="ISME J.">
        <title>Uncovering the hidden diversity of litter-decomposition mechanisms in mushroom-forming fungi.</title>
        <authorList>
            <person name="Floudas D."/>
            <person name="Bentzer J."/>
            <person name="Ahren D."/>
            <person name="Johansson T."/>
            <person name="Persson P."/>
            <person name="Tunlid A."/>
        </authorList>
    </citation>
    <scope>NUCLEOTIDE SEQUENCE [LARGE SCALE GENOMIC DNA]</scope>
    <source>
        <strain evidence="3 4">CBS 146.42</strain>
    </source>
</reference>
<dbReference type="Gene3D" id="3.10.20.90">
    <property type="entry name" value="Phosphatidylinositol 3-kinase Catalytic Subunit, Chain A, domain 1"/>
    <property type="match status" value="1"/>
</dbReference>
<evidence type="ECO:0000313" key="4">
    <source>
        <dbReference type="Proteomes" id="UP000559027"/>
    </source>
</evidence>
<dbReference type="EMBL" id="JAACJO010000017">
    <property type="protein sequence ID" value="KAF5349116.1"/>
    <property type="molecule type" value="Genomic_DNA"/>
</dbReference>
<comment type="caution">
    <text evidence="3">The sequence shown here is derived from an EMBL/GenBank/DDBJ whole genome shotgun (WGS) entry which is preliminary data.</text>
</comment>
<dbReference type="InterPro" id="IPR000626">
    <property type="entry name" value="Ubiquitin-like_dom"/>
</dbReference>
<organism evidence="3 4">
    <name type="scientific">Leucocoprinus leucothites</name>
    <dbReference type="NCBI Taxonomy" id="201217"/>
    <lineage>
        <taxon>Eukaryota</taxon>
        <taxon>Fungi</taxon>
        <taxon>Dikarya</taxon>
        <taxon>Basidiomycota</taxon>
        <taxon>Agaricomycotina</taxon>
        <taxon>Agaricomycetes</taxon>
        <taxon>Agaricomycetidae</taxon>
        <taxon>Agaricales</taxon>
        <taxon>Agaricineae</taxon>
        <taxon>Agaricaceae</taxon>
        <taxon>Leucocoprinus</taxon>
    </lineage>
</organism>
<evidence type="ECO:0000259" key="2">
    <source>
        <dbReference type="PROSITE" id="PS50053"/>
    </source>
</evidence>
<dbReference type="Proteomes" id="UP000559027">
    <property type="component" value="Unassembled WGS sequence"/>
</dbReference>
<name>A0A8H5CW37_9AGAR</name>
<dbReference type="InterPro" id="IPR029071">
    <property type="entry name" value="Ubiquitin-like_domsf"/>
</dbReference>
<dbReference type="InterPro" id="IPR039540">
    <property type="entry name" value="UBL3-like_ubiquitin_dom"/>
</dbReference>
<dbReference type="AlphaFoldDB" id="A0A8H5CW37"/>
<gene>
    <name evidence="3" type="ORF">D9756_009457</name>
</gene>
<keyword evidence="4" id="KW-1185">Reference proteome</keyword>
<protein>
    <recommendedName>
        <fullName evidence="2">Ubiquitin-like domain-containing protein</fullName>
    </recommendedName>
</protein>
<feature type="domain" description="Ubiquitin-like" evidence="2">
    <location>
        <begin position="169"/>
        <end position="237"/>
    </location>
</feature>
<feature type="compositionally biased region" description="Polar residues" evidence="1">
    <location>
        <begin position="55"/>
        <end position="74"/>
    </location>
</feature>
<dbReference type="InterPro" id="IPR040015">
    <property type="entry name" value="UBL3-like"/>
</dbReference>
<evidence type="ECO:0000256" key="1">
    <source>
        <dbReference type="SAM" id="MobiDB-lite"/>
    </source>
</evidence>
<dbReference type="PROSITE" id="PS50053">
    <property type="entry name" value="UBIQUITIN_2"/>
    <property type="match status" value="1"/>
</dbReference>
<feature type="compositionally biased region" description="Low complexity" evidence="1">
    <location>
        <begin position="21"/>
        <end position="38"/>
    </location>
</feature>
<dbReference type="Pfam" id="PF13881">
    <property type="entry name" value="Rad60-SLD_2"/>
    <property type="match status" value="1"/>
</dbReference>
<sequence length="278" mass="29986">MSIPPHTAATSPSQSPEMALPASQAPATTSTSVSVSQRPSHDDSSELEPPPTFPYAQTSGVASPSARTSFTRVDTITDEGEPQPPLPSGIVAQDRRSSTTEAAPLRGSSEQSPLSHQEPPQEPLITSTTTTTEPDSVVPMASMPPGADESASQKVSVQQQEDVPQTPQAFLTFLLVSGKRRTMSFEPETTIGRVKELIWNAWPTEWKEDRPPAPSYLRVLYLGRMLQDDETLTKLKIPLSLPATPQPTIVHLSIRLYGPAGEDGTIKKKRKNNDGASI</sequence>
<feature type="compositionally biased region" description="Polar residues" evidence="1">
    <location>
        <begin position="150"/>
        <end position="163"/>
    </location>
</feature>
<dbReference type="OrthoDB" id="1043111at2759"/>
<feature type="region of interest" description="Disordered" evidence="1">
    <location>
        <begin position="1"/>
        <end position="163"/>
    </location>
</feature>
<dbReference type="PANTHER" id="PTHR13169">
    <property type="entry name" value="UBIQUITIN-LIKE PROTEIN 3 HCG-1 PROTEIN"/>
    <property type="match status" value="1"/>
</dbReference>
<dbReference type="SUPFAM" id="SSF54236">
    <property type="entry name" value="Ubiquitin-like"/>
    <property type="match status" value="1"/>
</dbReference>
<accession>A0A8H5CW37</accession>
<dbReference type="PANTHER" id="PTHR13169:SF0">
    <property type="entry name" value="UBIQUITIN-LIKE PROTEIN 3"/>
    <property type="match status" value="1"/>
</dbReference>
<proteinExistence type="predicted"/>
<evidence type="ECO:0000313" key="3">
    <source>
        <dbReference type="EMBL" id="KAF5349116.1"/>
    </source>
</evidence>